<feature type="region of interest" description="Disordered" evidence="5">
    <location>
        <begin position="1159"/>
        <end position="1286"/>
    </location>
</feature>
<dbReference type="Pfam" id="PF16755">
    <property type="entry name" value="Beta-prop_NUP159_NUP214"/>
    <property type="match status" value="1"/>
</dbReference>
<evidence type="ECO:0000313" key="8">
    <source>
        <dbReference type="Proteomes" id="UP000789739"/>
    </source>
</evidence>
<evidence type="ECO:0000259" key="6">
    <source>
        <dbReference type="Pfam" id="PF16755"/>
    </source>
</evidence>
<evidence type="ECO:0000256" key="3">
    <source>
        <dbReference type="ARBA" id="ARBA00023242"/>
    </source>
</evidence>
<feature type="compositionally biased region" description="Acidic residues" evidence="5">
    <location>
        <begin position="872"/>
        <end position="929"/>
    </location>
</feature>
<gene>
    <name evidence="7" type="ORF">PBRASI_LOCUS1615</name>
</gene>
<evidence type="ECO:0000256" key="1">
    <source>
        <dbReference type="ARBA" id="ARBA00004123"/>
    </source>
</evidence>
<feature type="region of interest" description="Disordered" evidence="5">
    <location>
        <begin position="872"/>
        <end position="936"/>
    </location>
</feature>
<dbReference type="EMBL" id="CAJVPI010000109">
    <property type="protein sequence ID" value="CAG8481674.1"/>
    <property type="molecule type" value="Genomic_DNA"/>
</dbReference>
<keyword evidence="8" id="KW-1185">Reference proteome</keyword>
<keyword evidence="3" id="KW-0539">Nucleus</keyword>
<keyword evidence="2" id="KW-0813">Transport</keyword>
<feature type="compositionally biased region" description="Pro residues" evidence="5">
    <location>
        <begin position="470"/>
        <end position="481"/>
    </location>
</feature>
<dbReference type="GO" id="GO:0045095">
    <property type="term" value="C:keratin filament"/>
    <property type="evidence" value="ECO:0007669"/>
    <property type="project" value="InterPro"/>
</dbReference>
<feature type="domain" description="Nucleoporin Nup159/Nup146 N-terminal" evidence="6">
    <location>
        <begin position="50"/>
        <end position="410"/>
    </location>
</feature>
<feature type="compositionally biased region" description="Acidic residues" evidence="5">
    <location>
        <begin position="832"/>
        <end position="851"/>
    </location>
</feature>
<organism evidence="7 8">
    <name type="scientific">Paraglomus brasilianum</name>
    <dbReference type="NCBI Taxonomy" id="144538"/>
    <lineage>
        <taxon>Eukaryota</taxon>
        <taxon>Fungi</taxon>
        <taxon>Fungi incertae sedis</taxon>
        <taxon>Mucoromycota</taxon>
        <taxon>Glomeromycotina</taxon>
        <taxon>Glomeromycetes</taxon>
        <taxon>Paraglomerales</taxon>
        <taxon>Paraglomeraceae</taxon>
        <taxon>Paraglomus</taxon>
    </lineage>
</organism>
<dbReference type="SUPFAM" id="SSF117289">
    <property type="entry name" value="Nucleoporin domain"/>
    <property type="match status" value="1"/>
</dbReference>
<feature type="compositionally biased region" description="Low complexity" evidence="5">
    <location>
        <begin position="1211"/>
        <end position="1223"/>
    </location>
</feature>
<dbReference type="InterPro" id="IPR039462">
    <property type="entry name" value="Nup159/Nup146_N"/>
</dbReference>
<feature type="coiled-coil region" evidence="4">
    <location>
        <begin position="1048"/>
        <end position="1075"/>
    </location>
</feature>
<protein>
    <submittedName>
        <fullName evidence="7">5795_t:CDS:1</fullName>
    </submittedName>
</protein>
<comment type="caution">
    <text evidence="7">The sequence shown here is derived from an EMBL/GenBank/DDBJ whole genome shotgun (WGS) entry which is preliminary data.</text>
</comment>
<dbReference type="GO" id="GO:0005634">
    <property type="term" value="C:nucleus"/>
    <property type="evidence" value="ECO:0007669"/>
    <property type="project" value="UniProtKB-SubCell"/>
</dbReference>
<dbReference type="Proteomes" id="UP000789739">
    <property type="component" value="Unassembled WGS sequence"/>
</dbReference>
<proteinExistence type="predicted"/>
<feature type="region of interest" description="Disordered" evidence="5">
    <location>
        <begin position="440"/>
        <end position="481"/>
    </location>
</feature>
<dbReference type="OrthoDB" id="248320at2759"/>
<name>A0A9N8ZB50_9GLOM</name>
<feature type="compositionally biased region" description="Polar residues" evidence="5">
    <location>
        <begin position="1234"/>
        <end position="1245"/>
    </location>
</feature>
<dbReference type="InterPro" id="IPR015943">
    <property type="entry name" value="WD40/YVTN_repeat-like_dom_sf"/>
</dbReference>
<evidence type="ECO:0000313" key="7">
    <source>
        <dbReference type="EMBL" id="CAG8481674.1"/>
    </source>
</evidence>
<feature type="compositionally biased region" description="Polar residues" evidence="5">
    <location>
        <begin position="1269"/>
        <end position="1280"/>
    </location>
</feature>
<feature type="coiled-coil region" evidence="4">
    <location>
        <begin position="624"/>
        <end position="651"/>
    </location>
</feature>
<feature type="region of interest" description="Disordered" evidence="5">
    <location>
        <begin position="831"/>
        <end position="851"/>
    </location>
</feature>
<feature type="region of interest" description="Disordered" evidence="5">
    <location>
        <begin position="775"/>
        <end position="799"/>
    </location>
</feature>
<evidence type="ECO:0000256" key="2">
    <source>
        <dbReference type="ARBA" id="ARBA00022448"/>
    </source>
</evidence>
<evidence type="ECO:0000256" key="4">
    <source>
        <dbReference type="SAM" id="Coils"/>
    </source>
</evidence>
<keyword evidence="4" id="KW-0175">Coiled coil</keyword>
<sequence>MSVIEVKRSSTEEIDVEETEIETFEFKQLSKDITKVKIADKEFDPKEFPSRVSLFALSNTFGYFVAASTEGFIFSTTKNLRSSFIDATGPQPTKRSERPPIQQAVHVKIKDGRIRCLRLSFDQLTICVAVSNAANAGGGRLLLYDAAALSRACKDVGPYQEIFLDSDIVEIRPNTGDKPNIIAVLLITGSVMIISFESNNAKVISEIKGDGKQIACGTYSGKILQYTQDAIAKVIYPPPPNLPENQSMKVLNLFWLETFIFVVVYYPVVQDENAEAISYAVKRESDRAKYNKIPALCLPVFATERGPNFYIEIFRGWDSKSPFILVCANTQSSEIELVAFNNNRWTKWFIEIETSRASLPLSDLPNNDEDTHIVGMALDFTDIDEWMIKLDEDSTSSVPPAPILYILNDEDDAIAYRCFNKEAFIENVSYSQMAKAQQLPEVGPSNKKVEQGEYSSVVQQDKVDKTSQPTLPPETPKAQIIPPPQIEHVGQKKSSPYYEPAMGLAQLIDVVLKKQENTQRHFESRKRAAAYRFSRPEYASAEDLNCYDLRKIEKLQDKFKHQLEILDANSNHLKQEVAKIRTSVYKGRTTSEMIELLREAMERPTTGRLGIIQARVKGQLEKSVRVLGENIQLLETQLSALKKQIAERKGKKILTPQPLEFVDRSICNISKTISVNSCAIDRLIEEMGQLAISPNSAKPTSSSVIHHSLRGKKREISTPDNIIFPNSAAAPVATFVTREYKSDKLRNAFETQRSQPVLTKIHREIFETRTASGVHISPIRTPPKRTITQQQRTPSARPRTRYDQRRNMGFNVISWDKKVKEFIKKDEKILNEEEEEGEEGEEFYDEDEEEDEVVEEVVEKEVVEKEVVEEVVDEEVEEEEMVEEEVEEEEEEVVEEEVVEEEVVEEEVVEEEVAEKEVAEEEVAEEEVAEEKVAEEKVAEEGVVGEVVEKLVEEEVVGEVVGEVVREVVDEEVEEEYVEEELVEEVVVEEVVVEEVVVEEVVEEKVAEEEVVEEKVAEEEVVEEKVAEEEVVGEVVEELVEEEVVGEVVEEEKKEDAYEEEQKKLEEEKSISEMAFGQLAISQPTFGQSTITQTTFGQTTITQPTFGQTTITQPTFGQTTITQPTFGQTTITQPTFGQTTITQPTFGQSTITQPTFGQAAVGQPTFGQPAFSQPTFGQPAFGQPTFGQPAFGQPTFGQPAFGQPTFGQPAFGQHGFGQPVFGQHGFGQHGFGQNPTLAAQSSLKAPTTGGFARYTSNSKLGGFGAPSAPSDNTNTPQDSRFTQHRG</sequence>
<reference evidence="7" key="1">
    <citation type="submission" date="2021-06" db="EMBL/GenBank/DDBJ databases">
        <authorList>
            <person name="Kallberg Y."/>
            <person name="Tangrot J."/>
            <person name="Rosling A."/>
        </authorList>
    </citation>
    <scope>NUCLEOTIDE SEQUENCE</scope>
    <source>
        <strain evidence="7">BR232B</strain>
    </source>
</reference>
<accession>A0A9N8ZB50</accession>
<evidence type="ECO:0000256" key="5">
    <source>
        <dbReference type="SAM" id="MobiDB-lite"/>
    </source>
</evidence>
<dbReference type="Gene3D" id="2.130.10.10">
    <property type="entry name" value="YVTN repeat-like/Quinoprotein amine dehydrogenase"/>
    <property type="match status" value="1"/>
</dbReference>
<comment type="subcellular location">
    <subcellularLocation>
        <location evidence="1">Nucleus</location>
    </subcellularLocation>
</comment>
<dbReference type="GO" id="GO:0005829">
    <property type="term" value="C:cytosol"/>
    <property type="evidence" value="ECO:0007669"/>
    <property type="project" value="UniProtKB-ARBA"/>
</dbReference>